<sequence length="125" mass="13996">MTYPIEFNGVRKELEAKVTVSLLNELFGKINPTVIQINNQTIWSHNKELGSSDLLLAHRGGPSEITLHIQNLAITLPDESRVIIFSDELQAGQYVNVQIKPAETNDNISIQAQPKEGNLQLFNFL</sequence>
<comment type="caution">
    <text evidence="1">The sequence shown here is derived from an EMBL/GenBank/DDBJ whole genome shotgun (WGS) entry which is preliminary data.</text>
</comment>
<evidence type="ECO:0000313" key="1">
    <source>
        <dbReference type="EMBL" id="KKR05781.1"/>
    </source>
</evidence>
<dbReference type="Proteomes" id="UP000034799">
    <property type="component" value="Unassembled WGS sequence"/>
</dbReference>
<protein>
    <submittedName>
        <fullName evidence="1">Uncharacterized protein</fullName>
    </submittedName>
</protein>
<organism evidence="1 2">
    <name type="scientific">candidate division WS6 bacterium GW2011_GWF2_39_15</name>
    <dbReference type="NCBI Taxonomy" id="1619100"/>
    <lineage>
        <taxon>Bacteria</taxon>
        <taxon>Candidatus Dojkabacteria</taxon>
    </lineage>
</organism>
<gene>
    <name evidence="1" type="ORF">UT34_C0002G0288</name>
</gene>
<dbReference type="STRING" id="1619100.UT34_C0002G0288"/>
<proteinExistence type="predicted"/>
<reference evidence="1 2" key="1">
    <citation type="journal article" date="2015" name="Nature">
        <title>rRNA introns, odd ribosomes, and small enigmatic genomes across a large radiation of phyla.</title>
        <authorList>
            <person name="Brown C.T."/>
            <person name="Hug L.A."/>
            <person name="Thomas B.C."/>
            <person name="Sharon I."/>
            <person name="Castelle C.J."/>
            <person name="Singh A."/>
            <person name="Wilkins M.J."/>
            <person name="Williams K.H."/>
            <person name="Banfield J.F."/>
        </authorList>
    </citation>
    <scope>NUCLEOTIDE SEQUENCE [LARGE SCALE GENOMIC DNA]</scope>
</reference>
<dbReference type="AlphaFoldDB" id="A0A0G0MYY8"/>
<dbReference type="EMBL" id="LBWK01000002">
    <property type="protein sequence ID" value="KKR05781.1"/>
    <property type="molecule type" value="Genomic_DNA"/>
</dbReference>
<evidence type="ECO:0000313" key="2">
    <source>
        <dbReference type="Proteomes" id="UP000034799"/>
    </source>
</evidence>
<name>A0A0G0MYY8_9BACT</name>
<accession>A0A0G0MYY8</accession>